<feature type="compositionally biased region" description="Polar residues" evidence="1">
    <location>
        <begin position="55"/>
        <end position="68"/>
    </location>
</feature>
<keyword evidence="3" id="KW-1185">Reference proteome</keyword>
<feature type="region of interest" description="Disordered" evidence="1">
    <location>
        <begin position="52"/>
        <end position="75"/>
    </location>
</feature>
<evidence type="ECO:0000313" key="3">
    <source>
        <dbReference type="Proteomes" id="UP000322634"/>
    </source>
</evidence>
<dbReference type="AlphaFoldDB" id="A0A5D0TQP8"/>
<dbReference type="EMBL" id="VSFF01000024">
    <property type="protein sequence ID" value="TYC07339.1"/>
    <property type="molecule type" value="Genomic_DNA"/>
</dbReference>
<comment type="caution">
    <text evidence="2">The sequence shown here is derived from an EMBL/GenBank/DDBJ whole genome shotgun (WGS) entry which is preliminary data.</text>
</comment>
<gene>
    <name evidence="2" type="ORF">FXF65_43050</name>
</gene>
<accession>A0A5D0TQP8</accession>
<reference evidence="2 3" key="1">
    <citation type="submission" date="2019-08" db="EMBL/GenBank/DDBJ databases">
        <title>Actinomadura sp. nov. CYP1-5 isolated from mountain soil.</title>
        <authorList>
            <person name="Songsumanus A."/>
            <person name="Kuncharoen N."/>
            <person name="Kudo T."/>
            <person name="Yuki M."/>
            <person name="Igarashi Y."/>
            <person name="Tanasupawat S."/>
        </authorList>
    </citation>
    <scope>NUCLEOTIDE SEQUENCE [LARGE SCALE GENOMIC DNA]</scope>
    <source>
        <strain evidence="2 3">GKU157</strain>
    </source>
</reference>
<sequence length="75" mass="8114">MNYAERHQPTVLRRNGKTNSLGLSAMNMGQSKGQILDRVLIFLTSSMKTYLDTRSPPTQATAPGSTSLLHAPAIA</sequence>
<protein>
    <submittedName>
        <fullName evidence="2">Uncharacterized protein</fullName>
    </submittedName>
</protein>
<dbReference type="RefSeq" id="WP_148356268.1">
    <property type="nucleotide sequence ID" value="NZ_VSFF01000024.1"/>
</dbReference>
<evidence type="ECO:0000313" key="2">
    <source>
        <dbReference type="EMBL" id="TYC07339.1"/>
    </source>
</evidence>
<proteinExistence type="predicted"/>
<evidence type="ECO:0000256" key="1">
    <source>
        <dbReference type="SAM" id="MobiDB-lite"/>
    </source>
</evidence>
<dbReference type="OrthoDB" id="5107704at2"/>
<organism evidence="2 3">
    <name type="scientific">Actinomadura syzygii</name>
    <dbReference type="NCBI Taxonomy" id="1427538"/>
    <lineage>
        <taxon>Bacteria</taxon>
        <taxon>Bacillati</taxon>
        <taxon>Actinomycetota</taxon>
        <taxon>Actinomycetes</taxon>
        <taxon>Streptosporangiales</taxon>
        <taxon>Thermomonosporaceae</taxon>
        <taxon>Actinomadura</taxon>
    </lineage>
</organism>
<dbReference type="Proteomes" id="UP000322634">
    <property type="component" value="Unassembled WGS sequence"/>
</dbReference>
<name>A0A5D0TQP8_9ACTN</name>